<dbReference type="GO" id="GO:0004152">
    <property type="term" value="F:dihydroorotate dehydrogenase activity"/>
    <property type="evidence" value="ECO:0007669"/>
    <property type="project" value="UniProtKB-UniRule"/>
</dbReference>
<dbReference type="EMBL" id="MHJU01000036">
    <property type="protein sequence ID" value="OGY72375.1"/>
    <property type="molecule type" value="Genomic_DNA"/>
</dbReference>
<keyword evidence="7 9" id="KW-0665">Pyrimidine biosynthesis</keyword>
<feature type="binding site" evidence="9">
    <location>
        <position position="126"/>
    </location>
    <ligand>
        <name>FMN</name>
        <dbReference type="ChEBI" id="CHEBI:58210"/>
    </ligand>
</feature>
<dbReference type="Pfam" id="PF01180">
    <property type="entry name" value="DHO_dh"/>
    <property type="match status" value="1"/>
</dbReference>
<feature type="binding site" evidence="9">
    <location>
        <begin position="191"/>
        <end position="192"/>
    </location>
    <ligand>
        <name>substrate</name>
    </ligand>
</feature>
<dbReference type="InterPro" id="IPR005720">
    <property type="entry name" value="Dihydroorotate_DH_cat"/>
</dbReference>
<dbReference type="InterPro" id="IPR013785">
    <property type="entry name" value="Aldolase_TIM"/>
</dbReference>
<evidence type="ECO:0000256" key="3">
    <source>
        <dbReference type="ARBA" id="ARBA00008008"/>
    </source>
</evidence>
<keyword evidence="4 9" id="KW-0963">Cytoplasm</keyword>
<dbReference type="Proteomes" id="UP000178315">
    <property type="component" value="Unassembled WGS sequence"/>
</dbReference>
<dbReference type="GO" id="GO:0005737">
    <property type="term" value="C:cytoplasm"/>
    <property type="evidence" value="ECO:0007669"/>
    <property type="project" value="UniProtKB-SubCell"/>
</dbReference>
<evidence type="ECO:0000256" key="4">
    <source>
        <dbReference type="ARBA" id="ARBA00022490"/>
    </source>
</evidence>
<feature type="domain" description="Dihydroorotate dehydrogenase catalytic" evidence="10">
    <location>
        <begin position="3"/>
        <end position="286"/>
    </location>
</feature>
<comment type="function">
    <text evidence="9">Catalyzes the conversion of dihydroorotate to orotate.</text>
</comment>
<dbReference type="InterPro" id="IPR012135">
    <property type="entry name" value="Dihydroorotate_DH_1_2"/>
</dbReference>
<dbReference type="SUPFAM" id="SSF51395">
    <property type="entry name" value="FMN-linked oxidoreductases"/>
    <property type="match status" value="1"/>
</dbReference>
<evidence type="ECO:0000256" key="7">
    <source>
        <dbReference type="ARBA" id="ARBA00022975"/>
    </source>
</evidence>
<dbReference type="InterPro" id="IPR049622">
    <property type="entry name" value="Dihydroorotate_DH_I"/>
</dbReference>
<comment type="catalytic activity">
    <reaction evidence="9">
        <text>(S)-dihydroorotate + A = orotate + AH2</text>
        <dbReference type="Rhea" id="RHEA:18073"/>
        <dbReference type="ChEBI" id="CHEBI:13193"/>
        <dbReference type="ChEBI" id="CHEBI:17499"/>
        <dbReference type="ChEBI" id="CHEBI:30839"/>
        <dbReference type="ChEBI" id="CHEBI:30864"/>
    </reaction>
</comment>
<feature type="binding site" evidence="9">
    <location>
        <position position="190"/>
    </location>
    <ligand>
        <name>FMN</name>
        <dbReference type="ChEBI" id="CHEBI:58210"/>
    </ligand>
</feature>
<dbReference type="PANTHER" id="PTHR48109:SF1">
    <property type="entry name" value="DIHYDROOROTATE DEHYDROGENASE (FUMARATE)"/>
    <property type="match status" value="1"/>
</dbReference>
<dbReference type="HAMAP" id="MF_00224">
    <property type="entry name" value="DHO_dh_type1"/>
    <property type="match status" value="1"/>
</dbReference>
<accession>A0A1G2A6S5</accession>
<dbReference type="InterPro" id="IPR024920">
    <property type="entry name" value="Dihydroorotate_DH_1"/>
</dbReference>
<feature type="binding site" evidence="9">
    <location>
        <position position="44"/>
    </location>
    <ligand>
        <name>substrate</name>
    </ligand>
</feature>
<dbReference type="FunFam" id="3.20.20.70:FF:000027">
    <property type="entry name" value="Dihydropyrimidine dehydrogenase [NADP(+)]"/>
    <property type="match status" value="1"/>
</dbReference>
<feature type="binding site" evidence="9">
    <location>
        <begin position="44"/>
        <end position="45"/>
    </location>
    <ligand>
        <name>FMN</name>
        <dbReference type="ChEBI" id="CHEBI:58210"/>
    </ligand>
</feature>
<evidence type="ECO:0000256" key="6">
    <source>
        <dbReference type="ARBA" id="ARBA00022643"/>
    </source>
</evidence>
<evidence type="ECO:0000313" key="12">
    <source>
        <dbReference type="Proteomes" id="UP000178315"/>
    </source>
</evidence>
<dbReference type="Gene3D" id="3.20.20.70">
    <property type="entry name" value="Aldolase class I"/>
    <property type="match status" value="1"/>
</dbReference>
<evidence type="ECO:0000256" key="5">
    <source>
        <dbReference type="ARBA" id="ARBA00022630"/>
    </source>
</evidence>
<dbReference type="NCBIfam" id="NF005574">
    <property type="entry name" value="PRK07259.1"/>
    <property type="match status" value="1"/>
</dbReference>
<name>A0A1G2A6S5_9BACT</name>
<evidence type="ECO:0000259" key="10">
    <source>
        <dbReference type="Pfam" id="PF01180"/>
    </source>
</evidence>
<dbReference type="PROSITE" id="PS00912">
    <property type="entry name" value="DHODEHASE_2"/>
    <property type="match status" value="1"/>
</dbReference>
<comment type="caution">
    <text evidence="11">The sequence shown here is derived from an EMBL/GenBank/DDBJ whole genome shotgun (WGS) entry which is preliminary data.</text>
</comment>
<sequence>MNLSVSIADIKMKNPVTTAAGTFGDGSQFGDFIDVSRIGAIIAKGASLEPWKGNPPHRLVETPSGMLNSIGLQNDGVEGFIREKLPRLLKHRVPIIVGVFDKTPENYARIVKRLNREKGISGFEINLSCPNLEKGGKTFCDYPELVKEVVGAIRKATDLPIIAKLSPNVTDIVAIAKSARDAGADALSLINTLVGMRINIKTREPYLAKNTGGLSGPAIRPVALAKVFLVSEARLEIPIIGMGGIQTAEDAIEFLLAGASAVAIGTANFVNPRATLDVLEGIEQYMRENSVNDINDLIGAVRAHSQ</sequence>
<reference evidence="11 12" key="1">
    <citation type="journal article" date="2016" name="Nat. Commun.">
        <title>Thousands of microbial genomes shed light on interconnected biogeochemical processes in an aquifer system.</title>
        <authorList>
            <person name="Anantharaman K."/>
            <person name="Brown C.T."/>
            <person name="Hug L.A."/>
            <person name="Sharon I."/>
            <person name="Castelle C.J."/>
            <person name="Probst A.J."/>
            <person name="Thomas B.C."/>
            <person name="Singh A."/>
            <person name="Wilkins M.J."/>
            <person name="Karaoz U."/>
            <person name="Brodie E.L."/>
            <person name="Williams K.H."/>
            <person name="Hubbard S.S."/>
            <person name="Banfield J.F."/>
        </authorList>
    </citation>
    <scope>NUCLEOTIDE SEQUENCE [LARGE SCALE GENOMIC DNA]</scope>
</reference>
<feature type="binding site" evidence="9">
    <location>
        <position position="126"/>
    </location>
    <ligand>
        <name>substrate</name>
    </ligand>
</feature>
<dbReference type="GO" id="GO:0044205">
    <property type="term" value="P:'de novo' UMP biosynthetic process"/>
    <property type="evidence" value="ECO:0007669"/>
    <property type="project" value="UniProtKB-UniRule"/>
</dbReference>
<dbReference type="InterPro" id="IPR001295">
    <property type="entry name" value="Dihydroorotate_DH_CS"/>
</dbReference>
<feature type="binding site" evidence="9">
    <location>
        <begin position="265"/>
        <end position="266"/>
    </location>
    <ligand>
        <name>FMN</name>
        <dbReference type="ChEBI" id="CHEBI:58210"/>
    </ligand>
</feature>
<keyword evidence="8 9" id="KW-0560">Oxidoreductase</keyword>
<keyword evidence="5 9" id="KW-0285">Flavoprotein</keyword>
<dbReference type="PANTHER" id="PTHR48109">
    <property type="entry name" value="DIHYDROOROTATE DEHYDROGENASE (QUINONE), MITOCHONDRIAL-RELATED"/>
    <property type="match status" value="1"/>
</dbReference>
<comment type="similarity">
    <text evidence="3 9">Belongs to the dihydroorotate dehydrogenase family. Type 1 subfamily.</text>
</comment>
<dbReference type="UniPathway" id="UPA00070"/>
<evidence type="ECO:0000256" key="2">
    <source>
        <dbReference type="ARBA" id="ARBA00004725"/>
    </source>
</evidence>
<gene>
    <name evidence="9" type="primary">pyrD</name>
    <name evidence="11" type="ORF">A3H61_03590</name>
</gene>
<keyword evidence="6 9" id="KW-0288">FMN</keyword>
<protein>
    <recommendedName>
        <fullName evidence="9">Dihydroorotate dehydrogenase</fullName>
        <shortName evidence="9">DHOD</shortName>
        <shortName evidence="9">DHODase</shortName>
        <shortName evidence="9">DHOdehase</shortName>
        <ecNumber evidence="9">1.3.-.-</ecNumber>
    </recommendedName>
</protein>
<evidence type="ECO:0000313" key="11">
    <source>
        <dbReference type="EMBL" id="OGY72375.1"/>
    </source>
</evidence>
<dbReference type="InterPro" id="IPR033888">
    <property type="entry name" value="DHOD_1B"/>
</dbReference>
<evidence type="ECO:0000256" key="9">
    <source>
        <dbReference type="HAMAP-Rule" id="MF_00224"/>
    </source>
</evidence>
<feature type="binding site" evidence="9">
    <location>
        <begin position="243"/>
        <end position="244"/>
    </location>
    <ligand>
        <name>FMN</name>
        <dbReference type="ChEBI" id="CHEBI:58210"/>
    </ligand>
</feature>
<dbReference type="NCBIfam" id="TIGR01037">
    <property type="entry name" value="pyrD_sub1_fam"/>
    <property type="match status" value="1"/>
</dbReference>
<dbReference type="CDD" id="cd04740">
    <property type="entry name" value="DHOD_1B_like"/>
    <property type="match status" value="1"/>
</dbReference>
<feature type="binding site" evidence="9">
    <location>
        <position position="216"/>
    </location>
    <ligand>
        <name>FMN</name>
        <dbReference type="ChEBI" id="CHEBI:58210"/>
    </ligand>
</feature>
<comment type="pathway">
    <text evidence="2 9">Pyrimidine metabolism; UMP biosynthesis via de novo pathway.</text>
</comment>
<dbReference type="PIRSF" id="PIRSF000164">
    <property type="entry name" value="DHO_oxidase"/>
    <property type="match status" value="1"/>
</dbReference>
<evidence type="ECO:0000256" key="8">
    <source>
        <dbReference type="ARBA" id="ARBA00023002"/>
    </source>
</evidence>
<dbReference type="EC" id="1.3.-.-" evidence="9"/>
<organism evidence="11 12">
    <name type="scientific">Candidatus Jacksonbacteria bacterium RIFCSPLOWO2_02_FULL_44_20</name>
    <dbReference type="NCBI Taxonomy" id="1798460"/>
    <lineage>
        <taxon>Bacteria</taxon>
        <taxon>Candidatus Jacksoniibacteriota</taxon>
    </lineage>
</organism>
<comment type="cofactor">
    <cofactor evidence="9">
        <name>FMN</name>
        <dbReference type="ChEBI" id="CHEBI:58210"/>
    </cofactor>
    <text evidence="9">Binds 1 FMN per subunit.</text>
</comment>
<comment type="caution">
    <text evidence="9">Lacks conserved residue(s) required for the propagation of feature annotation.</text>
</comment>
<feature type="active site" description="Nucleophile" evidence="9">
    <location>
        <position position="129"/>
    </location>
</feature>
<proteinExistence type="inferred from homology"/>
<evidence type="ECO:0000256" key="1">
    <source>
        <dbReference type="ARBA" id="ARBA00004496"/>
    </source>
</evidence>
<feature type="binding site" evidence="9">
    <location>
        <begin position="68"/>
        <end position="72"/>
    </location>
    <ligand>
        <name>substrate</name>
    </ligand>
</feature>
<dbReference type="AlphaFoldDB" id="A0A1G2A6S5"/>
<comment type="subcellular location">
    <subcellularLocation>
        <location evidence="1 9">Cytoplasm</location>
    </subcellularLocation>
</comment>
<dbReference type="GO" id="GO:0006207">
    <property type="term" value="P:'de novo' pyrimidine nucleobase biosynthetic process"/>
    <property type="evidence" value="ECO:0007669"/>
    <property type="project" value="InterPro"/>
</dbReference>
<dbReference type="InterPro" id="IPR050074">
    <property type="entry name" value="DHO_dehydrogenase"/>
</dbReference>
<feature type="binding site" evidence="9">
    <location>
        <position position="164"/>
    </location>
    <ligand>
        <name>FMN</name>
        <dbReference type="ChEBI" id="CHEBI:58210"/>
    </ligand>
</feature>